<dbReference type="InterPro" id="IPR038479">
    <property type="entry name" value="Transthyretin-like_sf"/>
</dbReference>
<dbReference type="OMA" id="PVLYVWT"/>
<dbReference type="RefSeq" id="XP_024498856.1">
    <property type="nucleotide sequence ID" value="XM_024648418.1"/>
</dbReference>
<dbReference type="EMBL" id="LN609396">
    <property type="protein sequence ID" value="CEF59645.1"/>
    <property type="molecule type" value="Genomic_DNA"/>
</dbReference>
<dbReference type="Pfam" id="PF01060">
    <property type="entry name" value="TTR-52"/>
    <property type="match status" value="1"/>
</dbReference>
<dbReference type="GO" id="GO:0005576">
    <property type="term" value="C:extracellular region"/>
    <property type="evidence" value="ECO:0007669"/>
    <property type="project" value="UniProtKB-SubCell"/>
</dbReference>
<evidence type="ECO:0000256" key="1">
    <source>
        <dbReference type="ARBA" id="ARBA00004613"/>
    </source>
</evidence>
<proteinExistence type="inferred from homology"/>
<dbReference type="Gene3D" id="2.60.40.3330">
    <property type="match status" value="1"/>
</dbReference>
<dbReference type="OrthoDB" id="5772718at2759"/>
<accession>A0A090KUV6</accession>
<dbReference type="AlphaFoldDB" id="A0A090KUV6"/>
<reference evidence="8" key="3">
    <citation type="submission" date="2020-12" db="UniProtKB">
        <authorList>
            <consortium name="WormBaseParasite"/>
        </authorList>
    </citation>
    <scope>IDENTIFICATION</scope>
</reference>
<evidence type="ECO:0000256" key="2">
    <source>
        <dbReference type="ARBA" id="ARBA00010112"/>
    </source>
</evidence>
<dbReference type="WBParaSite" id="SRAE_X000139100.1">
    <property type="protein sequence ID" value="SRAE_X000139100.1"/>
    <property type="gene ID" value="WBGene00266959"/>
</dbReference>
<evidence type="ECO:0000313" key="9">
    <source>
        <dbReference type="WormBase" id="SRAE_X000139100"/>
    </source>
</evidence>
<evidence type="ECO:0000256" key="3">
    <source>
        <dbReference type="ARBA" id="ARBA00022525"/>
    </source>
</evidence>
<sequence>MSKFILGAVLLLCIGFSTIECMRKQGIAVKGKLMCGNLPAFNNTVVRTVDIDTGPDPDDTLDEKSINPDGTFKLVGFTRELTDIDPVLYIWHDCLDLENPCLRHVTFVLPKKYIISAEPTSEEQWLDIGVVNLEGSFDNEKRECIR</sequence>
<feature type="signal peptide" evidence="5">
    <location>
        <begin position="1"/>
        <end position="21"/>
    </location>
</feature>
<feature type="chain" id="PRO_5015030098" evidence="5">
    <location>
        <begin position="22"/>
        <end position="146"/>
    </location>
</feature>
<keyword evidence="3" id="KW-0964">Secreted</keyword>
<reference evidence="6" key="2">
    <citation type="submission" date="2014-09" db="EMBL/GenBank/DDBJ databases">
        <authorList>
            <person name="Aslett A.Martin."/>
        </authorList>
    </citation>
    <scope>NUCLEOTIDE SEQUENCE</scope>
    <source>
        <strain evidence="6">ED321 Heterogonic</strain>
    </source>
</reference>
<comment type="subcellular location">
    <subcellularLocation>
        <location evidence="1">Secreted</location>
    </subcellularLocation>
</comment>
<dbReference type="GeneID" id="36384453"/>
<comment type="similarity">
    <text evidence="2">Belongs to the nematode transthyretin-like family.</text>
</comment>
<reference evidence="7" key="1">
    <citation type="submission" date="2014-09" db="EMBL/GenBank/DDBJ databases">
        <authorList>
            <person name="Martin A.A."/>
        </authorList>
    </citation>
    <scope>NUCLEOTIDE SEQUENCE</scope>
    <source>
        <strain evidence="7">ED321</strain>
    </source>
</reference>
<evidence type="ECO:0000313" key="8">
    <source>
        <dbReference type="WBParaSite" id="SRAE_X000139100.1"/>
    </source>
</evidence>
<gene>
    <name evidence="6 8 9" type="ORF">SRAE_X000139100</name>
</gene>
<dbReference type="GO" id="GO:0009986">
    <property type="term" value="C:cell surface"/>
    <property type="evidence" value="ECO:0007669"/>
    <property type="project" value="InterPro"/>
</dbReference>
<organism evidence="6">
    <name type="scientific">Strongyloides ratti</name>
    <name type="common">Parasitic roundworm</name>
    <dbReference type="NCBI Taxonomy" id="34506"/>
    <lineage>
        <taxon>Eukaryota</taxon>
        <taxon>Metazoa</taxon>
        <taxon>Ecdysozoa</taxon>
        <taxon>Nematoda</taxon>
        <taxon>Chromadorea</taxon>
        <taxon>Rhabditida</taxon>
        <taxon>Tylenchina</taxon>
        <taxon>Panagrolaimomorpha</taxon>
        <taxon>Strongyloidoidea</taxon>
        <taxon>Strongyloididae</taxon>
        <taxon>Strongyloides</taxon>
    </lineage>
</organism>
<keyword evidence="7" id="KW-1185">Reference proteome</keyword>
<evidence type="ECO:0000313" key="7">
    <source>
        <dbReference type="Proteomes" id="UP000035682"/>
    </source>
</evidence>
<evidence type="ECO:0000256" key="5">
    <source>
        <dbReference type="SAM" id="SignalP"/>
    </source>
</evidence>
<dbReference type="InterPro" id="IPR001534">
    <property type="entry name" value="Transthyretin-like"/>
</dbReference>
<protein>
    <submittedName>
        <fullName evidence="6 8">Transthyretin-like family-containing protein</fullName>
    </submittedName>
</protein>
<evidence type="ECO:0000256" key="4">
    <source>
        <dbReference type="ARBA" id="ARBA00022729"/>
    </source>
</evidence>
<dbReference type="PANTHER" id="PTHR21700">
    <property type="entry name" value="TRANSTHYRETIN-LIKE FAMILY PROTEIN-RELATED"/>
    <property type="match status" value="1"/>
</dbReference>
<keyword evidence="4 5" id="KW-0732">Signal</keyword>
<evidence type="ECO:0000313" key="6">
    <source>
        <dbReference type="EMBL" id="CEF59645.1"/>
    </source>
</evidence>
<name>A0A090KUV6_STRRB</name>
<dbReference type="Proteomes" id="UP000035682">
    <property type="component" value="Unplaced"/>
</dbReference>
<dbReference type="PANTHER" id="PTHR21700:SF6">
    <property type="entry name" value="TRANSTHYRETIN-LIKE FAMILY PROTEIN"/>
    <property type="match status" value="1"/>
</dbReference>
<dbReference type="CTD" id="36384453"/>
<dbReference type="WormBase" id="SRAE_X000139100">
    <property type="protein sequence ID" value="SRP11232"/>
    <property type="gene ID" value="WBGene00266959"/>
</dbReference>